<evidence type="ECO:0000313" key="1">
    <source>
        <dbReference type="Proteomes" id="UP000887579"/>
    </source>
</evidence>
<name>A0AC34F7Q2_9BILA</name>
<dbReference type="WBParaSite" id="ES5_v2.g13311.t1">
    <property type="protein sequence ID" value="ES5_v2.g13311.t1"/>
    <property type="gene ID" value="ES5_v2.g13311"/>
</dbReference>
<protein>
    <submittedName>
        <fullName evidence="2">Superoxide dismutase [Cu-Zn]</fullName>
    </submittedName>
</protein>
<evidence type="ECO:0000313" key="2">
    <source>
        <dbReference type="WBParaSite" id="ES5_v2.g13311.t1"/>
    </source>
</evidence>
<sequence length="175" mass="18739">MDEFKADANKLVGTIDFIQLDNNGGIKVIANITGATVGKHGFHVHDKSDLSKKCNNTGPHFNPFNKEHGAPTDAERHVGDLGNIEVTDASKPTIFEITDKLISFSGDANIMGKGFVIHQGEDDLGKGGHADSKTTGHAGARWACGVIESTSSSNGQWFSFGSLFFAILAYTVFNR</sequence>
<reference evidence="2" key="1">
    <citation type="submission" date="2022-11" db="UniProtKB">
        <authorList>
            <consortium name="WormBaseParasite"/>
        </authorList>
    </citation>
    <scope>IDENTIFICATION</scope>
</reference>
<organism evidence="1 2">
    <name type="scientific">Panagrolaimus sp. ES5</name>
    <dbReference type="NCBI Taxonomy" id="591445"/>
    <lineage>
        <taxon>Eukaryota</taxon>
        <taxon>Metazoa</taxon>
        <taxon>Ecdysozoa</taxon>
        <taxon>Nematoda</taxon>
        <taxon>Chromadorea</taxon>
        <taxon>Rhabditida</taxon>
        <taxon>Tylenchina</taxon>
        <taxon>Panagrolaimomorpha</taxon>
        <taxon>Panagrolaimoidea</taxon>
        <taxon>Panagrolaimidae</taxon>
        <taxon>Panagrolaimus</taxon>
    </lineage>
</organism>
<dbReference type="Proteomes" id="UP000887579">
    <property type="component" value="Unplaced"/>
</dbReference>
<accession>A0AC34F7Q2</accession>
<proteinExistence type="predicted"/>